<sequence>MEDKTLFCFCHWGGQNVVRNDGSVTYVGGVTDQITVKSGVTYDAFTKAVFNRLRIEPYGKVLHFTVKFNKTQFIRLTDQEGVDNLIQFNDDFVHVYVEDAIVAAAIAVSIRGSTADIQAIQNQSGERHLGGDQIASATSRSDSTPLASAMSHETILEQGQAFENADVFREAIFKYAIAKKFTYKYLCNAPKYMQLKCAVDGCPWKLTAGLEGSSNHVSVKTFKDKHSHSAMDQVSCKPRMMAKLMGKNIQEKILDSPTYLPQELYDESVKNLAIKLTKTQESAMKRKAKQVIDGKLEPFFKLIPWLCNRLMELMPGTIAKWSSTEDNIFKQLFVSYECSIRGFHVGCRPLIFIDSRHLSGPCTSTLLAASALDANNDIYPLAYGVLTSEDKEDGLWFLEQLKLVVRDREVVIVSDRNSSILSGVDEIFGTENHARCFRDVQEHFNAFIDTNHKFKLQSKGKETAHRYLNEIAHARTTGAYEKALARMCTYRKDLYDWVMSSQPELWSNNFFKKSRWDCLNSNVAESFSAWSENLSLLQIPLLVEPNRVKLSQILLNKQAEVNNWKLPIGPRIEEKIRQNEKLSHVLVATLLSEFEAEVQESCAEKQVVDLKLGTCTCLEWQMTGIPCRHGCCAIALAHMDVYQCVADWYKREMQELIYAEVMHDVPLIEIPRPEEESVSGLPMDEKASSSQDNVILAPCAPRIKRPRGRPKTRPIGAPRTFVKPIKCSRCNGKGHNRKTCKEPS</sequence>
<dbReference type="PANTHER" id="PTHR31973">
    <property type="entry name" value="POLYPROTEIN, PUTATIVE-RELATED"/>
    <property type="match status" value="1"/>
</dbReference>
<dbReference type="SMART" id="SM00575">
    <property type="entry name" value="ZnF_PMZ"/>
    <property type="match status" value="1"/>
</dbReference>
<evidence type="ECO:0000256" key="1">
    <source>
        <dbReference type="ARBA" id="ARBA00022723"/>
    </source>
</evidence>
<dbReference type="Pfam" id="PF04434">
    <property type="entry name" value="SWIM"/>
    <property type="match status" value="1"/>
</dbReference>
<dbReference type="OrthoDB" id="1614215at2759"/>
<dbReference type="Pfam" id="PF10551">
    <property type="entry name" value="MULE"/>
    <property type="match status" value="1"/>
</dbReference>
<evidence type="ECO:0000313" key="7">
    <source>
        <dbReference type="Proteomes" id="UP000241394"/>
    </source>
</evidence>
<keyword evidence="1" id="KW-0479">Metal-binding</keyword>
<organism evidence="6 7">
    <name type="scientific">Actinidia chinensis var. chinensis</name>
    <name type="common">Chinese soft-hair kiwi</name>
    <dbReference type="NCBI Taxonomy" id="1590841"/>
    <lineage>
        <taxon>Eukaryota</taxon>
        <taxon>Viridiplantae</taxon>
        <taxon>Streptophyta</taxon>
        <taxon>Embryophyta</taxon>
        <taxon>Tracheophyta</taxon>
        <taxon>Spermatophyta</taxon>
        <taxon>Magnoliopsida</taxon>
        <taxon>eudicotyledons</taxon>
        <taxon>Gunneridae</taxon>
        <taxon>Pentapetalae</taxon>
        <taxon>asterids</taxon>
        <taxon>Ericales</taxon>
        <taxon>Actinidiaceae</taxon>
        <taxon>Actinidia</taxon>
    </lineage>
</organism>
<dbReference type="AlphaFoldDB" id="A0A2R6P8D0"/>
<comment type="caution">
    <text evidence="6">The sequence shown here is derived from an EMBL/GenBank/DDBJ whole genome shotgun (WGS) entry which is preliminary data.</text>
</comment>
<dbReference type="Pfam" id="PF03108">
    <property type="entry name" value="DBD_Tnp_Mut"/>
    <property type="match status" value="1"/>
</dbReference>
<dbReference type="GO" id="GO:0008270">
    <property type="term" value="F:zinc ion binding"/>
    <property type="evidence" value="ECO:0007669"/>
    <property type="project" value="UniProtKB-KW"/>
</dbReference>
<dbReference type="Proteomes" id="UP000241394">
    <property type="component" value="Chromosome LG28"/>
</dbReference>
<dbReference type="InterPro" id="IPR018289">
    <property type="entry name" value="MULE_transposase_dom"/>
</dbReference>
<dbReference type="Gramene" id="PSR86901">
    <property type="protein sequence ID" value="PSR86901"/>
    <property type="gene ID" value="CEY00_Acc32531"/>
</dbReference>
<dbReference type="OMA" id="ADNEMYP"/>
<reference evidence="6 7" key="1">
    <citation type="submission" date="2017-07" db="EMBL/GenBank/DDBJ databases">
        <title>An improved, manually edited Actinidia chinensis var. chinensis (kiwifruit) genome highlights the challenges associated with draft genomes and gene prediction in plants.</title>
        <authorList>
            <person name="Pilkington S."/>
            <person name="Crowhurst R."/>
            <person name="Hilario E."/>
            <person name="Nardozza S."/>
            <person name="Fraser L."/>
            <person name="Peng Y."/>
            <person name="Gunaseelan K."/>
            <person name="Simpson R."/>
            <person name="Tahir J."/>
            <person name="Deroles S."/>
            <person name="Templeton K."/>
            <person name="Luo Z."/>
            <person name="Davy M."/>
            <person name="Cheng C."/>
            <person name="Mcneilage M."/>
            <person name="Scaglione D."/>
            <person name="Liu Y."/>
            <person name="Zhang Q."/>
            <person name="Datson P."/>
            <person name="De Silva N."/>
            <person name="Gardiner S."/>
            <person name="Bassett H."/>
            <person name="Chagne D."/>
            <person name="Mccallum J."/>
            <person name="Dzierzon H."/>
            <person name="Deng C."/>
            <person name="Wang Y.-Y."/>
            <person name="Barron N."/>
            <person name="Manako K."/>
            <person name="Bowen J."/>
            <person name="Foster T."/>
            <person name="Erridge Z."/>
            <person name="Tiffin H."/>
            <person name="Waite C."/>
            <person name="Davies K."/>
            <person name="Grierson E."/>
            <person name="Laing W."/>
            <person name="Kirk R."/>
            <person name="Chen X."/>
            <person name="Wood M."/>
            <person name="Montefiori M."/>
            <person name="Brummell D."/>
            <person name="Schwinn K."/>
            <person name="Catanach A."/>
            <person name="Fullerton C."/>
            <person name="Li D."/>
            <person name="Meiyalaghan S."/>
            <person name="Nieuwenhuizen N."/>
            <person name="Read N."/>
            <person name="Prakash R."/>
            <person name="Hunter D."/>
            <person name="Zhang H."/>
            <person name="Mckenzie M."/>
            <person name="Knabel M."/>
            <person name="Harris A."/>
            <person name="Allan A."/>
            <person name="Chen A."/>
            <person name="Janssen B."/>
            <person name="Plunkett B."/>
            <person name="Dwamena C."/>
            <person name="Voogd C."/>
            <person name="Leif D."/>
            <person name="Lafferty D."/>
            <person name="Souleyre E."/>
            <person name="Varkonyi-Gasic E."/>
            <person name="Gambi F."/>
            <person name="Hanley J."/>
            <person name="Yao J.-L."/>
            <person name="Cheung J."/>
            <person name="David K."/>
            <person name="Warren B."/>
            <person name="Marsh K."/>
            <person name="Snowden K."/>
            <person name="Lin-Wang K."/>
            <person name="Brian L."/>
            <person name="Martinez-Sanchez M."/>
            <person name="Wang M."/>
            <person name="Ileperuma N."/>
            <person name="Macnee N."/>
            <person name="Campin R."/>
            <person name="Mcatee P."/>
            <person name="Drummond R."/>
            <person name="Espley R."/>
            <person name="Ireland H."/>
            <person name="Wu R."/>
            <person name="Atkinson R."/>
            <person name="Karunairetnam S."/>
            <person name="Bulley S."/>
            <person name="Chunkath S."/>
            <person name="Hanley Z."/>
            <person name="Storey R."/>
            <person name="Thrimawithana A."/>
            <person name="Thomson S."/>
            <person name="David C."/>
            <person name="Testolin R."/>
        </authorList>
    </citation>
    <scope>NUCLEOTIDE SEQUENCE [LARGE SCALE GENOMIC DNA]</scope>
    <source>
        <strain evidence="7">cv. Red5</strain>
        <tissue evidence="6">Young leaf</tissue>
    </source>
</reference>
<evidence type="ECO:0000256" key="4">
    <source>
        <dbReference type="PROSITE-ProRule" id="PRU00325"/>
    </source>
</evidence>
<gene>
    <name evidence="6" type="ORF">CEY00_Acc32531</name>
</gene>
<dbReference type="InterPro" id="IPR004332">
    <property type="entry name" value="Transposase_MuDR"/>
</dbReference>
<dbReference type="STRING" id="1590841.A0A2R6P8D0"/>
<accession>A0A2R6P8D0</accession>
<keyword evidence="3" id="KW-0862">Zinc</keyword>
<evidence type="ECO:0000313" key="6">
    <source>
        <dbReference type="EMBL" id="PSR86901.1"/>
    </source>
</evidence>
<dbReference type="PANTHER" id="PTHR31973:SF157">
    <property type="entry name" value="SWIM-TYPE DOMAIN-CONTAINING PROTEIN"/>
    <property type="match status" value="1"/>
</dbReference>
<proteinExistence type="predicted"/>
<keyword evidence="2 4" id="KW-0863">Zinc-finger</keyword>
<evidence type="ECO:0000259" key="5">
    <source>
        <dbReference type="PROSITE" id="PS50966"/>
    </source>
</evidence>
<evidence type="ECO:0000256" key="3">
    <source>
        <dbReference type="ARBA" id="ARBA00022833"/>
    </source>
</evidence>
<dbReference type="InterPro" id="IPR007527">
    <property type="entry name" value="Znf_SWIM"/>
</dbReference>
<name>A0A2R6P8D0_ACTCC</name>
<dbReference type="InterPro" id="IPR006564">
    <property type="entry name" value="Znf_PMZ"/>
</dbReference>
<feature type="domain" description="SWIM-type" evidence="5">
    <location>
        <begin position="606"/>
        <end position="638"/>
    </location>
</feature>
<dbReference type="InParanoid" id="A0A2R6P8D0"/>
<dbReference type="PROSITE" id="PS50966">
    <property type="entry name" value="ZF_SWIM"/>
    <property type="match status" value="1"/>
</dbReference>
<dbReference type="EMBL" id="NKQK01000028">
    <property type="protein sequence ID" value="PSR86901.1"/>
    <property type="molecule type" value="Genomic_DNA"/>
</dbReference>
<evidence type="ECO:0000256" key="2">
    <source>
        <dbReference type="ARBA" id="ARBA00022771"/>
    </source>
</evidence>
<protein>
    <submittedName>
        <fullName evidence="6">WRKY transcription factor 50</fullName>
    </submittedName>
</protein>
<reference evidence="7" key="2">
    <citation type="journal article" date="2018" name="BMC Genomics">
        <title>A manually annotated Actinidia chinensis var. chinensis (kiwifruit) genome highlights the challenges associated with draft genomes and gene prediction in plants.</title>
        <authorList>
            <person name="Pilkington S.M."/>
            <person name="Crowhurst R."/>
            <person name="Hilario E."/>
            <person name="Nardozza S."/>
            <person name="Fraser L."/>
            <person name="Peng Y."/>
            <person name="Gunaseelan K."/>
            <person name="Simpson R."/>
            <person name="Tahir J."/>
            <person name="Deroles S.C."/>
            <person name="Templeton K."/>
            <person name="Luo Z."/>
            <person name="Davy M."/>
            <person name="Cheng C."/>
            <person name="McNeilage M."/>
            <person name="Scaglione D."/>
            <person name="Liu Y."/>
            <person name="Zhang Q."/>
            <person name="Datson P."/>
            <person name="De Silva N."/>
            <person name="Gardiner S.E."/>
            <person name="Bassett H."/>
            <person name="Chagne D."/>
            <person name="McCallum J."/>
            <person name="Dzierzon H."/>
            <person name="Deng C."/>
            <person name="Wang Y.Y."/>
            <person name="Barron L."/>
            <person name="Manako K."/>
            <person name="Bowen J."/>
            <person name="Foster T.M."/>
            <person name="Erridge Z.A."/>
            <person name="Tiffin H."/>
            <person name="Waite C.N."/>
            <person name="Davies K.M."/>
            <person name="Grierson E.P."/>
            <person name="Laing W.A."/>
            <person name="Kirk R."/>
            <person name="Chen X."/>
            <person name="Wood M."/>
            <person name="Montefiori M."/>
            <person name="Brummell D.A."/>
            <person name="Schwinn K.E."/>
            <person name="Catanach A."/>
            <person name="Fullerton C."/>
            <person name="Li D."/>
            <person name="Meiyalaghan S."/>
            <person name="Nieuwenhuizen N."/>
            <person name="Read N."/>
            <person name="Prakash R."/>
            <person name="Hunter D."/>
            <person name="Zhang H."/>
            <person name="McKenzie M."/>
            <person name="Knabel M."/>
            <person name="Harris A."/>
            <person name="Allan A.C."/>
            <person name="Gleave A."/>
            <person name="Chen A."/>
            <person name="Janssen B.J."/>
            <person name="Plunkett B."/>
            <person name="Ampomah-Dwamena C."/>
            <person name="Voogd C."/>
            <person name="Leif D."/>
            <person name="Lafferty D."/>
            <person name="Souleyre E.J.F."/>
            <person name="Varkonyi-Gasic E."/>
            <person name="Gambi F."/>
            <person name="Hanley J."/>
            <person name="Yao J.L."/>
            <person name="Cheung J."/>
            <person name="David K.M."/>
            <person name="Warren B."/>
            <person name="Marsh K."/>
            <person name="Snowden K.C."/>
            <person name="Lin-Wang K."/>
            <person name="Brian L."/>
            <person name="Martinez-Sanchez M."/>
            <person name="Wang M."/>
            <person name="Ileperuma N."/>
            <person name="Macnee N."/>
            <person name="Campin R."/>
            <person name="McAtee P."/>
            <person name="Drummond R.S.M."/>
            <person name="Espley R.V."/>
            <person name="Ireland H.S."/>
            <person name="Wu R."/>
            <person name="Atkinson R.G."/>
            <person name="Karunairetnam S."/>
            <person name="Bulley S."/>
            <person name="Chunkath S."/>
            <person name="Hanley Z."/>
            <person name="Storey R."/>
            <person name="Thrimawithana A.H."/>
            <person name="Thomson S."/>
            <person name="David C."/>
            <person name="Testolin R."/>
            <person name="Huang H."/>
            <person name="Hellens R.P."/>
            <person name="Schaffer R.J."/>
        </authorList>
    </citation>
    <scope>NUCLEOTIDE SEQUENCE [LARGE SCALE GENOMIC DNA]</scope>
    <source>
        <strain evidence="7">cv. Red5</strain>
    </source>
</reference>
<keyword evidence="7" id="KW-1185">Reference proteome</keyword>